<evidence type="ECO:0000313" key="1">
    <source>
        <dbReference type="EMBL" id="CRY84193.1"/>
    </source>
</evidence>
<sequence>MRVARGLASTLVDSTPIREHLTWLHELGFSDWAIAAAAVLPQRTVWQVRTGVYDKTRIHHAMLLRNVTHVPTPAQADMLVPALGAARRIRALQAIGHTYPSLEQHRGWKAGTVRSACDHQQIRGATWLAIESLFNELSGTPGPSKLGVKRARAAGFPPPIAWEGVDIDHPDSTPILDTTAPEQTAVDEVLVARILAGAHRGPVPNAERAAVLDHAVHNRWVARQLANALRISHDAADRALVRHRAKLRQQQEAA</sequence>
<proteinExistence type="predicted"/>
<keyword evidence="1" id="KW-0614">Plasmid</keyword>
<reference evidence="2" key="1">
    <citation type="submission" date="2015-03" db="EMBL/GenBank/DDBJ databases">
        <authorList>
            <consortium name="Pathogen Informatics"/>
        </authorList>
    </citation>
    <scope>NUCLEOTIDE SEQUENCE [LARGE SCALE GENOMIC DNA]</scope>
    <source>
        <strain evidence="2">NCTC11134</strain>
        <plasmid evidence="2">2</plasmid>
    </source>
</reference>
<organism evidence="1 2">
    <name type="scientific">Nocardia farcinica</name>
    <dbReference type="NCBI Taxonomy" id="37329"/>
    <lineage>
        <taxon>Bacteria</taxon>
        <taxon>Bacillati</taxon>
        <taxon>Actinomycetota</taxon>
        <taxon>Actinomycetes</taxon>
        <taxon>Mycobacteriales</taxon>
        <taxon>Nocardiaceae</taxon>
        <taxon>Nocardia</taxon>
    </lineage>
</organism>
<dbReference type="AlphaFoldDB" id="A0A0H5P9T9"/>
<dbReference type="EMBL" id="LN868939">
    <property type="protein sequence ID" value="CRY84193.1"/>
    <property type="molecule type" value="Genomic_DNA"/>
</dbReference>
<dbReference type="Proteomes" id="UP000057820">
    <property type="component" value="Plasmid 2"/>
</dbReference>
<name>A0A0H5P9T9_NOCFR</name>
<accession>A0A0H5P9T9</accession>
<evidence type="ECO:0000313" key="2">
    <source>
        <dbReference type="Proteomes" id="UP000057820"/>
    </source>
</evidence>
<protein>
    <submittedName>
        <fullName evidence="1">Uncharacterized protein</fullName>
    </submittedName>
</protein>
<geneLocation type="plasmid" evidence="1">
    <name>2</name>
</geneLocation>
<gene>
    <name evidence="1" type="ORF">ERS450000_05906</name>
</gene>
<dbReference type="KEGG" id="nfr:ERS450000_05906"/>